<dbReference type="EMBL" id="WUUT01000006">
    <property type="protein sequence ID" value="MXR52811.1"/>
    <property type="molecule type" value="Genomic_DNA"/>
</dbReference>
<evidence type="ECO:0000313" key="2">
    <source>
        <dbReference type="EMBL" id="MXR52811.1"/>
    </source>
</evidence>
<evidence type="ECO:0000256" key="1">
    <source>
        <dbReference type="SAM" id="Phobius"/>
    </source>
</evidence>
<dbReference type="RefSeq" id="WP_159764944.1">
    <property type="nucleotide sequence ID" value="NZ_WUUT01000006.1"/>
</dbReference>
<keyword evidence="1" id="KW-0812">Transmembrane</keyword>
<reference evidence="2 3" key="1">
    <citation type="submission" date="2019-12" db="EMBL/GenBank/DDBJ databases">
        <title>Isolation and characterization of three novel carbon monoxide-oxidizing members of Halobacteria from salione crusts and soils.</title>
        <authorList>
            <person name="Myers M.R."/>
            <person name="King G.M."/>
        </authorList>
    </citation>
    <scope>NUCLEOTIDE SEQUENCE [LARGE SCALE GENOMIC DNA]</scope>
    <source>
        <strain evidence="2 3">WSH3</strain>
    </source>
</reference>
<organism evidence="2 3">
    <name type="scientific">Halovenus carboxidivorans</name>
    <dbReference type="NCBI Taxonomy" id="2692199"/>
    <lineage>
        <taxon>Archaea</taxon>
        <taxon>Methanobacteriati</taxon>
        <taxon>Methanobacteriota</taxon>
        <taxon>Stenosarchaea group</taxon>
        <taxon>Halobacteria</taxon>
        <taxon>Halobacteriales</taxon>
        <taxon>Haloarculaceae</taxon>
        <taxon>Halovenus</taxon>
    </lineage>
</organism>
<dbReference type="Proteomes" id="UP000466535">
    <property type="component" value="Unassembled WGS sequence"/>
</dbReference>
<proteinExistence type="predicted"/>
<dbReference type="Pfam" id="PF25259">
    <property type="entry name" value="DUF7860"/>
    <property type="match status" value="1"/>
</dbReference>
<dbReference type="OrthoDB" id="201415at2157"/>
<dbReference type="InterPro" id="IPR057182">
    <property type="entry name" value="DUF7860"/>
</dbReference>
<keyword evidence="1" id="KW-0472">Membrane</keyword>
<feature type="transmembrane region" description="Helical" evidence="1">
    <location>
        <begin position="54"/>
        <end position="73"/>
    </location>
</feature>
<keyword evidence="1" id="KW-1133">Transmembrane helix</keyword>
<evidence type="ECO:0000313" key="3">
    <source>
        <dbReference type="Proteomes" id="UP000466535"/>
    </source>
</evidence>
<protein>
    <submittedName>
        <fullName evidence="2">Uncharacterized protein</fullName>
    </submittedName>
</protein>
<keyword evidence="3" id="KW-1185">Reference proteome</keyword>
<sequence length="76" mass="8216">MSHHRGIDYGRWAKRGFLLGLGLLLLGAGGEIVGRLLVGTLPPWEDALFTYMEGIGLTIGFFSPWIFGVALPLTDG</sequence>
<gene>
    <name evidence="2" type="ORF">GRX03_14500</name>
</gene>
<accession>A0A6B0TC56</accession>
<name>A0A6B0TC56_9EURY</name>
<comment type="caution">
    <text evidence="2">The sequence shown here is derived from an EMBL/GenBank/DDBJ whole genome shotgun (WGS) entry which is preliminary data.</text>
</comment>
<dbReference type="AlphaFoldDB" id="A0A6B0TC56"/>